<dbReference type="PANTHER" id="PTHR11142:SF0">
    <property type="entry name" value="TRNA PSEUDOURIDINE SYNTHASE-LIKE 1"/>
    <property type="match status" value="1"/>
</dbReference>
<dbReference type="Gene3D" id="3.30.70.660">
    <property type="entry name" value="Pseudouridine synthase I, catalytic domain, C-terminal subdomain"/>
    <property type="match status" value="1"/>
</dbReference>
<gene>
    <name evidence="6" type="ORF">RRG08_060613</name>
</gene>
<dbReference type="SUPFAM" id="SSF55120">
    <property type="entry name" value="Pseudouridine synthase"/>
    <property type="match status" value="1"/>
</dbReference>
<dbReference type="InterPro" id="IPR020097">
    <property type="entry name" value="PsdUridine_synth_TruA_a/b_dom"/>
</dbReference>
<evidence type="ECO:0000256" key="4">
    <source>
        <dbReference type="RuleBase" id="RU003792"/>
    </source>
</evidence>
<evidence type="ECO:0000313" key="7">
    <source>
        <dbReference type="Proteomes" id="UP001283361"/>
    </source>
</evidence>
<dbReference type="GO" id="GO:0160147">
    <property type="term" value="F:tRNA pseudouridine(38-40) synthase activity"/>
    <property type="evidence" value="ECO:0007669"/>
    <property type="project" value="UniProtKB-EC"/>
</dbReference>
<dbReference type="HAMAP" id="MF_00171">
    <property type="entry name" value="TruA"/>
    <property type="match status" value="1"/>
</dbReference>
<protein>
    <recommendedName>
        <fullName evidence="4">tRNA pseudouridine synthase</fullName>
        <ecNumber evidence="4">5.4.99.12</ecNumber>
    </recommendedName>
</protein>
<dbReference type="EMBL" id="JAWDGP010004813">
    <property type="protein sequence ID" value="KAK3761879.1"/>
    <property type="molecule type" value="Genomic_DNA"/>
</dbReference>
<comment type="catalytic activity">
    <reaction evidence="4">
        <text>uridine(38/39/40) in tRNA = pseudouridine(38/39/40) in tRNA</text>
        <dbReference type="Rhea" id="RHEA:22376"/>
        <dbReference type="Rhea" id="RHEA-COMP:10085"/>
        <dbReference type="Rhea" id="RHEA-COMP:10087"/>
        <dbReference type="ChEBI" id="CHEBI:65314"/>
        <dbReference type="ChEBI" id="CHEBI:65315"/>
        <dbReference type="EC" id="5.4.99.12"/>
    </reaction>
</comment>
<keyword evidence="7" id="KW-1185">Reference proteome</keyword>
<organism evidence="6 7">
    <name type="scientific">Elysia crispata</name>
    <name type="common">lettuce slug</name>
    <dbReference type="NCBI Taxonomy" id="231223"/>
    <lineage>
        <taxon>Eukaryota</taxon>
        <taxon>Metazoa</taxon>
        <taxon>Spiralia</taxon>
        <taxon>Lophotrochozoa</taxon>
        <taxon>Mollusca</taxon>
        <taxon>Gastropoda</taxon>
        <taxon>Heterobranchia</taxon>
        <taxon>Euthyneura</taxon>
        <taxon>Panpulmonata</taxon>
        <taxon>Sacoglossa</taxon>
        <taxon>Placobranchoidea</taxon>
        <taxon>Plakobranchidae</taxon>
        <taxon>Elysia</taxon>
    </lineage>
</organism>
<keyword evidence="2 4" id="KW-0819">tRNA processing</keyword>
<name>A0AAE1D8Y1_9GAST</name>
<evidence type="ECO:0000313" key="6">
    <source>
        <dbReference type="EMBL" id="KAK3761879.1"/>
    </source>
</evidence>
<dbReference type="InterPro" id="IPR020103">
    <property type="entry name" value="PsdUridine_synth_cat_dom_sf"/>
</dbReference>
<keyword evidence="3 4" id="KW-0413">Isomerase</keyword>
<dbReference type="InterPro" id="IPR020094">
    <property type="entry name" value="TruA/RsuA/RluB/E/F_N"/>
</dbReference>
<dbReference type="InterPro" id="IPR020095">
    <property type="entry name" value="PsdUridine_synth_TruA_C"/>
</dbReference>
<proteinExistence type="inferred from homology"/>
<sequence>MGRFLIFFSYVGTHYSGVQQQLNALRRGKPVKTAGGVLEEALKALKPVSDPRIQVSSRTDKGVHALRNSCHVDLEHPDTGKEYDPAIITNVANYNLSKMGEYVRVVETRRVSDNFHAQANATGRKYVYRLAHVLKPGLSMRLSGQDQDGDDLFKELKRYTQRAKHPKLPLGSPTPTLDLEKIFICRTKLDMSKLLQAAELLSGVHDFTSFSNKPRVKDEHRLPPHPVKLLTIGVCRGQPFGQGILQSDRDISLAENLEFWDIHVQAKSFLYKMVRRCVGGMVLVATDVISLTDLQDILDNPRRDFPFTSRLSFSEAGLFLADVDYRQEDL</sequence>
<dbReference type="EC" id="5.4.99.12" evidence="4"/>
<reference evidence="6" key="1">
    <citation type="journal article" date="2023" name="G3 (Bethesda)">
        <title>A reference genome for the long-term kleptoplast-retaining sea slug Elysia crispata morphotype clarki.</title>
        <authorList>
            <person name="Eastman K.E."/>
            <person name="Pendleton A.L."/>
            <person name="Shaikh M.A."/>
            <person name="Suttiyut T."/>
            <person name="Ogas R."/>
            <person name="Tomko P."/>
            <person name="Gavelis G."/>
            <person name="Widhalm J.R."/>
            <person name="Wisecaver J.H."/>
        </authorList>
    </citation>
    <scope>NUCLEOTIDE SEQUENCE</scope>
    <source>
        <strain evidence="6">ECLA1</strain>
    </source>
</reference>
<evidence type="ECO:0000259" key="5">
    <source>
        <dbReference type="Pfam" id="PF01416"/>
    </source>
</evidence>
<dbReference type="PANTHER" id="PTHR11142">
    <property type="entry name" value="PSEUDOURIDYLATE SYNTHASE"/>
    <property type="match status" value="1"/>
</dbReference>
<dbReference type="Proteomes" id="UP001283361">
    <property type="component" value="Unassembled WGS sequence"/>
</dbReference>
<comment type="caution">
    <text evidence="6">The sequence shown here is derived from an EMBL/GenBank/DDBJ whole genome shotgun (WGS) entry which is preliminary data.</text>
</comment>
<accession>A0AAE1D8Y1</accession>
<dbReference type="AlphaFoldDB" id="A0AAE1D8Y1"/>
<comment type="similarity">
    <text evidence="1 4">Belongs to the tRNA pseudouridine synthase TruA family.</text>
</comment>
<evidence type="ECO:0000256" key="2">
    <source>
        <dbReference type="ARBA" id="ARBA00022694"/>
    </source>
</evidence>
<dbReference type="Pfam" id="PF01416">
    <property type="entry name" value="PseudoU_synth_1"/>
    <property type="match status" value="1"/>
</dbReference>
<feature type="domain" description="Pseudouridine synthase I TruA alpha/beta" evidence="5">
    <location>
        <begin position="197"/>
        <end position="325"/>
    </location>
</feature>
<evidence type="ECO:0000256" key="3">
    <source>
        <dbReference type="ARBA" id="ARBA00023235"/>
    </source>
</evidence>
<dbReference type="InterPro" id="IPR001406">
    <property type="entry name" value="PsdUridine_synth_TruA"/>
</dbReference>
<dbReference type="GO" id="GO:0003723">
    <property type="term" value="F:RNA binding"/>
    <property type="evidence" value="ECO:0007669"/>
    <property type="project" value="InterPro"/>
</dbReference>
<dbReference type="GO" id="GO:0031119">
    <property type="term" value="P:tRNA pseudouridine synthesis"/>
    <property type="evidence" value="ECO:0007669"/>
    <property type="project" value="TreeGrafter"/>
</dbReference>
<evidence type="ECO:0000256" key="1">
    <source>
        <dbReference type="ARBA" id="ARBA00009375"/>
    </source>
</evidence>
<dbReference type="Gene3D" id="3.30.70.580">
    <property type="entry name" value="Pseudouridine synthase I, catalytic domain, N-terminal subdomain"/>
    <property type="match status" value="1"/>
</dbReference>